<name>A0A0M9EM08_FUSLA</name>
<dbReference type="Proteomes" id="UP000037904">
    <property type="component" value="Unassembled WGS sequence"/>
</dbReference>
<keyword evidence="2" id="KW-1185">Reference proteome</keyword>
<dbReference type="EMBL" id="JXCE01000896">
    <property type="protein sequence ID" value="KPA35793.1"/>
    <property type="molecule type" value="Genomic_DNA"/>
</dbReference>
<proteinExistence type="predicted"/>
<dbReference type="OrthoDB" id="5106239at2759"/>
<comment type="caution">
    <text evidence="1">The sequence shown here is derived from an EMBL/GenBank/DDBJ whole genome shotgun (WGS) entry which is preliminary data.</text>
</comment>
<reference evidence="1 2" key="1">
    <citation type="submission" date="2015-04" db="EMBL/GenBank/DDBJ databases">
        <title>The draft genome sequence of Fusarium langsethiae, a T-2/HT-2 mycotoxin producer.</title>
        <authorList>
            <person name="Lysoe E."/>
            <person name="Divon H.H."/>
            <person name="Terzi V."/>
            <person name="Orru L."/>
            <person name="Lamontanara A."/>
            <person name="Kolseth A.-K."/>
            <person name="Frandsen R.J."/>
            <person name="Nielsen K."/>
            <person name="Thrane U."/>
        </authorList>
    </citation>
    <scope>NUCLEOTIDE SEQUENCE [LARGE SCALE GENOMIC DNA]</scope>
    <source>
        <strain evidence="1 2">Fl201059</strain>
    </source>
</reference>
<sequence length="180" mass="20345">MDSDGDTTMETSHKVSFATNRKIDANGDTIMGGMDSYLPFTQQATAALLFHLHKSTKLLAELNPQIPSTAYEERESQVKAVLDNINAQILRYHDSGKSKQCRKASASADQESQVTPRKVDVREGRKPYRVEKRIDKRSEKTRLGMKAAEYYLHSSIDQRSVYVFDLSSGIRKVGRRESET</sequence>
<evidence type="ECO:0000313" key="1">
    <source>
        <dbReference type="EMBL" id="KPA35793.1"/>
    </source>
</evidence>
<protein>
    <submittedName>
        <fullName evidence="1">Uncharacterized protein</fullName>
    </submittedName>
</protein>
<dbReference type="AlphaFoldDB" id="A0A0M9EM08"/>
<organism evidence="1 2">
    <name type="scientific">Fusarium langsethiae</name>
    <dbReference type="NCBI Taxonomy" id="179993"/>
    <lineage>
        <taxon>Eukaryota</taxon>
        <taxon>Fungi</taxon>
        <taxon>Dikarya</taxon>
        <taxon>Ascomycota</taxon>
        <taxon>Pezizomycotina</taxon>
        <taxon>Sordariomycetes</taxon>
        <taxon>Hypocreomycetidae</taxon>
        <taxon>Hypocreales</taxon>
        <taxon>Nectriaceae</taxon>
        <taxon>Fusarium</taxon>
    </lineage>
</organism>
<evidence type="ECO:0000313" key="2">
    <source>
        <dbReference type="Proteomes" id="UP000037904"/>
    </source>
</evidence>
<accession>A0A0M9EM08</accession>
<gene>
    <name evidence="1" type="ORF">FLAG1_11487</name>
</gene>